<sequence>MQLLISTVKPIFSALFNIKLFALIIASYLIPHAIHLVVKLTWAIFLLFLFFLIVELCVIFVIKTWYPDTVNVVQVLEWTFFTILRFGTSIFHVFCYLVYSVFDLVFAKAFQGQKNSTISRQAPPKNAEAPQLRPGRNGYTPLAIRAMANSANSRPSGPNGMNRFSL</sequence>
<evidence type="ECO:0000313" key="3">
    <source>
        <dbReference type="Proteomes" id="UP001642540"/>
    </source>
</evidence>
<feature type="transmembrane region" description="Helical" evidence="1">
    <location>
        <begin position="78"/>
        <end position="99"/>
    </location>
</feature>
<comment type="caution">
    <text evidence="2">The sequence shown here is derived from an EMBL/GenBank/DDBJ whole genome shotgun (WGS) entry which is preliminary data.</text>
</comment>
<keyword evidence="1" id="KW-0472">Membrane</keyword>
<keyword evidence="1" id="KW-0812">Transmembrane</keyword>
<organism evidence="2 3">
    <name type="scientific">Orchesella dallaii</name>
    <dbReference type="NCBI Taxonomy" id="48710"/>
    <lineage>
        <taxon>Eukaryota</taxon>
        <taxon>Metazoa</taxon>
        <taxon>Ecdysozoa</taxon>
        <taxon>Arthropoda</taxon>
        <taxon>Hexapoda</taxon>
        <taxon>Collembola</taxon>
        <taxon>Entomobryomorpha</taxon>
        <taxon>Entomobryoidea</taxon>
        <taxon>Orchesellidae</taxon>
        <taxon>Orchesellinae</taxon>
        <taxon>Orchesella</taxon>
    </lineage>
</organism>
<proteinExistence type="predicted"/>
<reference evidence="2 3" key="1">
    <citation type="submission" date="2024-08" db="EMBL/GenBank/DDBJ databases">
        <authorList>
            <person name="Cucini C."/>
            <person name="Frati F."/>
        </authorList>
    </citation>
    <scope>NUCLEOTIDE SEQUENCE [LARGE SCALE GENOMIC DNA]</scope>
</reference>
<evidence type="ECO:0000256" key="1">
    <source>
        <dbReference type="SAM" id="Phobius"/>
    </source>
</evidence>
<gene>
    <name evidence="2" type="ORF">ODALV1_LOCUS3080</name>
</gene>
<protein>
    <submittedName>
        <fullName evidence="2">Uncharacterized protein</fullName>
    </submittedName>
</protein>
<accession>A0ABP1PY65</accession>
<keyword evidence="1" id="KW-1133">Transmembrane helix</keyword>
<keyword evidence="3" id="KW-1185">Reference proteome</keyword>
<dbReference type="Proteomes" id="UP001642540">
    <property type="component" value="Unassembled WGS sequence"/>
</dbReference>
<dbReference type="EMBL" id="CAXLJM020000007">
    <property type="protein sequence ID" value="CAL8075109.1"/>
    <property type="molecule type" value="Genomic_DNA"/>
</dbReference>
<feature type="transmembrane region" description="Helical" evidence="1">
    <location>
        <begin position="42"/>
        <end position="66"/>
    </location>
</feature>
<evidence type="ECO:0000313" key="2">
    <source>
        <dbReference type="EMBL" id="CAL8075109.1"/>
    </source>
</evidence>
<name>A0ABP1PY65_9HEXA</name>
<feature type="transmembrane region" description="Helical" evidence="1">
    <location>
        <begin position="12"/>
        <end position="30"/>
    </location>
</feature>